<dbReference type="PANTHER" id="PTHR42776">
    <property type="entry name" value="SERINE PEPTIDASE S9 FAMILY MEMBER"/>
    <property type="match status" value="1"/>
</dbReference>
<dbReference type="Pfam" id="PF00326">
    <property type="entry name" value="Peptidase_S9"/>
    <property type="match status" value="1"/>
</dbReference>
<gene>
    <name evidence="3" type="ORF">FH971_20055</name>
</gene>
<dbReference type="Proteomes" id="UP000319809">
    <property type="component" value="Chromosome"/>
</dbReference>
<name>A0A4Y5YLI1_9GAMM</name>
<keyword evidence="1" id="KW-0378">Hydrolase</keyword>
<proteinExistence type="predicted"/>
<dbReference type="FunFam" id="3.40.50.1820:FF:000442">
    <property type="entry name" value="Subfamily S9C unassigned peptidase"/>
    <property type="match status" value="1"/>
</dbReference>
<dbReference type="EMBL" id="CP041036">
    <property type="protein sequence ID" value="QDE33333.1"/>
    <property type="molecule type" value="Genomic_DNA"/>
</dbReference>
<evidence type="ECO:0000313" key="3">
    <source>
        <dbReference type="EMBL" id="QDE33333.1"/>
    </source>
</evidence>
<dbReference type="KEGG" id="spol:FH971_20055"/>
<reference evidence="3 4" key="1">
    <citation type="submission" date="2019-06" db="EMBL/GenBank/DDBJ databases">
        <title>The genome of Shewanella sp. SM1901.</title>
        <authorList>
            <person name="Cha Q."/>
        </authorList>
    </citation>
    <scope>NUCLEOTIDE SEQUENCE [LARGE SCALE GENOMIC DNA]</scope>
    <source>
        <strain evidence="3 4">SM1901</strain>
    </source>
</reference>
<dbReference type="SUPFAM" id="SSF53474">
    <property type="entry name" value="alpha/beta-Hydrolases"/>
    <property type="match status" value="1"/>
</dbReference>
<keyword evidence="4" id="KW-1185">Reference proteome</keyword>
<accession>A0A4Y5YLI1</accession>
<dbReference type="Gene3D" id="3.40.50.1820">
    <property type="entry name" value="alpha/beta hydrolase"/>
    <property type="match status" value="1"/>
</dbReference>
<dbReference type="SUPFAM" id="SSF82171">
    <property type="entry name" value="DPP6 N-terminal domain-like"/>
    <property type="match status" value="1"/>
</dbReference>
<dbReference type="GO" id="GO:0006508">
    <property type="term" value="P:proteolysis"/>
    <property type="evidence" value="ECO:0007669"/>
    <property type="project" value="InterPro"/>
</dbReference>
<dbReference type="GO" id="GO:0004252">
    <property type="term" value="F:serine-type endopeptidase activity"/>
    <property type="evidence" value="ECO:0007669"/>
    <property type="project" value="TreeGrafter"/>
</dbReference>
<evidence type="ECO:0000313" key="4">
    <source>
        <dbReference type="Proteomes" id="UP000319809"/>
    </source>
</evidence>
<sequence>MFWNKNNGLILRSNFKDFLLYFVLLFAFSSSNVFAVSVNDFSRAPEFYNVKISPDGKHLAILVNTEGRKTLAFLDTKTFNVTFALSSEKHDQVADYYWVNNERVVIQVEQVRGALEKPLNYGEIYSVNFDGSKGLMVFGYRSKNPTAQGGFLIDLLEGDDKHVLISKRALSRRTDVFSEVTKLNIYSGKARKVKRAPIVYSEFLIDHEGYPRFVSGLDKNYRTHLYYSSGKGDSWSQFGEDFDGEFQPIAFSSDNNSIYALKSDDGGPKGLYHYDLLTNKETELYRSTMVDPTYVISSQLNEVFGLRLDEDYPNYLYLQPSSVEAKLHQSLVQAFNGDTVLVTSVTADDKQAIVHVSSDRNPGVFYLFDTDTMKARHLLNARGWIKPSEMAMTEPFRIKTKDGLILNGLMTLPKGKDKNLPTVILPHGGPHARDYWGFDPIVQMLASRGYAVVQVNFRGSTGYGKSFEKAGYGNWGTKIQDDIMLATQYAIQQGVADEKRMCIFGISFGGYSALQSGVRFPDTFKCVIGYAGVYDLEMLYNEGDVTSMTWGDAFLDETLGSDKAVQRAQSPVYSVNKLKAPVLIIHGEDDERAPIEHAEALKAALDKANQPYEWLVKDNEGHGFYKEENIQEVYETILAFVDKYIGH</sequence>
<dbReference type="InterPro" id="IPR029058">
    <property type="entry name" value="AB_hydrolase_fold"/>
</dbReference>
<evidence type="ECO:0000256" key="1">
    <source>
        <dbReference type="ARBA" id="ARBA00022801"/>
    </source>
</evidence>
<feature type="domain" description="Peptidase S9 prolyl oligopeptidase catalytic" evidence="2">
    <location>
        <begin position="436"/>
        <end position="646"/>
    </location>
</feature>
<dbReference type="InterPro" id="IPR001375">
    <property type="entry name" value="Peptidase_S9_cat"/>
</dbReference>
<dbReference type="PANTHER" id="PTHR42776:SF27">
    <property type="entry name" value="DIPEPTIDYL PEPTIDASE FAMILY MEMBER 6"/>
    <property type="match status" value="1"/>
</dbReference>
<organism evidence="3 4">
    <name type="scientific">Shewanella polaris</name>
    <dbReference type="NCBI Taxonomy" id="2588449"/>
    <lineage>
        <taxon>Bacteria</taxon>
        <taxon>Pseudomonadati</taxon>
        <taxon>Pseudomonadota</taxon>
        <taxon>Gammaproteobacteria</taxon>
        <taxon>Alteromonadales</taxon>
        <taxon>Shewanellaceae</taxon>
        <taxon>Shewanella</taxon>
    </lineage>
</organism>
<dbReference type="AlphaFoldDB" id="A0A4Y5YLI1"/>
<protein>
    <submittedName>
        <fullName evidence="3">S9 family peptidase</fullName>
    </submittedName>
</protein>
<evidence type="ECO:0000259" key="2">
    <source>
        <dbReference type="Pfam" id="PF00326"/>
    </source>
</evidence>